<feature type="compositionally biased region" description="Polar residues" evidence="1">
    <location>
        <begin position="12"/>
        <end position="22"/>
    </location>
</feature>
<feature type="compositionally biased region" description="Basic and acidic residues" evidence="1">
    <location>
        <begin position="68"/>
        <end position="77"/>
    </location>
</feature>
<evidence type="ECO:0000313" key="3">
    <source>
        <dbReference type="Proteomes" id="UP000266841"/>
    </source>
</evidence>
<evidence type="ECO:0000256" key="1">
    <source>
        <dbReference type="SAM" id="MobiDB-lite"/>
    </source>
</evidence>
<dbReference type="Proteomes" id="UP000266841">
    <property type="component" value="Unassembled WGS sequence"/>
</dbReference>
<evidence type="ECO:0000313" key="2">
    <source>
        <dbReference type="EMBL" id="EJK55496.1"/>
    </source>
</evidence>
<name>K0S3C1_THAOC</name>
<dbReference type="EMBL" id="AGNL01033900">
    <property type="protein sequence ID" value="EJK55496.1"/>
    <property type="molecule type" value="Genomic_DNA"/>
</dbReference>
<feature type="compositionally biased region" description="Low complexity" evidence="1">
    <location>
        <begin position="43"/>
        <end position="52"/>
    </location>
</feature>
<feature type="region of interest" description="Disordered" evidence="1">
    <location>
        <begin position="1"/>
        <end position="77"/>
    </location>
</feature>
<organism evidence="2 3">
    <name type="scientific">Thalassiosira oceanica</name>
    <name type="common">Marine diatom</name>
    <dbReference type="NCBI Taxonomy" id="159749"/>
    <lineage>
        <taxon>Eukaryota</taxon>
        <taxon>Sar</taxon>
        <taxon>Stramenopiles</taxon>
        <taxon>Ochrophyta</taxon>
        <taxon>Bacillariophyta</taxon>
        <taxon>Coscinodiscophyceae</taxon>
        <taxon>Thalassiosirophycidae</taxon>
        <taxon>Thalassiosirales</taxon>
        <taxon>Thalassiosiraceae</taxon>
        <taxon>Thalassiosira</taxon>
    </lineage>
</organism>
<dbReference type="AlphaFoldDB" id="K0S3C1"/>
<comment type="caution">
    <text evidence="2">The sequence shown here is derived from an EMBL/GenBank/DDBJ whole genome shotgun (WGS) entry which is preliminary data.</text>
</comment>
<proteinExistence type="predicted"/>
<sequence>MLKRLAQAIPNFETNGTATGPDSNPDFRDGDDEYDDDDDDDMNSQSSDGSGSLEPITPPDGLVPGGRQGDDRAGDEK</sequence>
<reference evidence="2 3" key="1">
    <citation type="journal article" date="2012" name="Genome Biol.">
        <title>Genome and low-iron response of an oceanic diatom adapted to chronic iron limitation.</title>
        <authorList>
            <person name="Lommer M."/>
            <person name="Specht M."/>
            <person name="Roy A.S."/>
            <person name="Kraemer L."/>
            <person name="Andreson R."/>
            <person name="Gutowska M.A."/>
            <person name="Wolf J."/>
            <person name="Bergner S.V."/>
            <person name="Schilhabel M.B."/>
            <person name="Klostermeier U.C."/>
            <person name="Beiko R.G."/>
            <person name="Rosenstiel P."/>
            <person name="Hippler M."/>
            <person name="Laroche J."/>
        </authorList>
    </citation>
    <scope>NUCLEOTIDE SEQUENCE [LARGE SCALE GENOMIC DNA]</scope>
    <source>
        <strain evidence="2 3">CCMP1005</strain>
    </source>
</reference>
<feature type="compositionally biased region" description="Acidic residues" evidence="1">
    <location>
        <begin position="29"/>
        <end position="42"/>
    </location>
</feature>
<feature type="non-terminal residue" evidence="2">
    <location>
        <position position="77"/>
    </location>
</feature>
<keyword evidence="3" id="KW-1185">Reference proteome</keyword>
<accession>K0S3C1</accession>
<gene>
    <name evidence="2" type="ORF">THAOC_24767</name>
</gene>
<protein>
    <submittedName>
        <fullName evidence="2">Uncharacterized protein</fullName>
    </submittedName>
</protein>